<dbReference type="PANTHER" id="PTHR36108:SF13">
    <property type="entry name" value="COLOSSIN-B-RELATED"/>
    <property type="match status" value="1"/>
</dbReference>
<feature type="compositionally biased region" description="Low complexity" evidence="7">
    <location>
        <begin position="759"/>
        <end position="779"/>
    </location>
</feature>
<evidence type="ECO:0000313" key="13">
    <source>
        <dbReference type="Proteomes" id="UP000514410"/>
    </source>
</evidence>
<feature type="domain" description="SpaA-like prealbumin fold" evidence="10">
    <location>
        <begin position="554"/>
        <end position="640"/>
    </location>
</feature>
<evidence type="ECO:0000256" key="5">
    <source>
        <dbReference type="ARBA" id="ARBA00022729"/>
    </source>
</evidence>
<dbReference type="Pfam" id="PF17802">
    <property type="entry name" value="SpaA"/>
    <property type="match status" value="3"/>
</dbReference>
<evidence type="ECO:0000256" key="2">
    <source>
        <dbReference type="ARBA" id="ARBA00007257"/>
    </source>
</evidence>
<feature type="compositionally biased region" description="Low complexity" evidence="7">
    <location>
        <begin position="647"/>
        <end position="661"/>
    </location>
</feature>
<dbReference type="InterPro" id="IPR041171">
    <property type="entry name" value="SDR_Ig"/>
</dbReference>
<dbReference type="KEGG" id="cpab:G6534_01920"/>
<comment type="similarity">
    <text evidence="2">Belongs to the serine-aspartate repeat-containing protein (SDr) family.</text>
</comment>
<feature type="compositionally biased region" description="Polar residues" evidence="7">
    <location>
        <begin position="673"/>
        <end position="758"/>
    </location>
</feature>
<evidence type="ECO:0000256" key="6">
    <source>
        <dbReference type="ARBA" id="ARBA00023088"/>
    </source>
</evidence>
<evidence type="ECO:0000259" key="11">
    <source>
        <dbReference type="Pfam" id="PF17961"/>
    </source>
</evidence>
<dbReference type="InterPro" id="IPR008966">
    <property type="entry name" value="Adhesion_dom_sf"/>
</dbReference>
<dbReference type="InterPro" id="IPR011252">
    <property type="entry name" value="Fibrogen-bd_dom1"/>
</dbReference>
<feature type="region of interest" description="Disordered" evidence="7">
    <location>
        <begin position="37"/>
        <end position="83"/>
    </location>
</feature>
<feature type="compositionally biased region" description="Low complexity" evidence="7">
    <location>
        <begin position="803"/>
        <end position="814"/>
    </location>
</feature>
<sequence>MNMKKSLIVTSLIGLFLAFLIFFIPQISVQAATTTTTPTETTASPPGNTTTAATTTTPTTSTSKTTSSTNQTTQPTTTSATPRALTITGLGAEDATLTDVNGNPVTASDNLYTWLNYKVNYNWSIPDGVQINAGDTTQFTLPEGVVANGNLSFPIYNSSNVEIGTATIKNGETVGTLTFNNVLSNTNANRKGTLTLVSKGTNTGNGTEGENWMFNKLGWVAGFDANNVPNELTWNIAFNPNEHNLSGVTITDTLGPNQEYIPGSLSAIGGSYGPGGFVSNGQQLNPTVTTDGNKVIITFPGNVTTAVDIYYRVKVTNTNASGSTTWTNNATMASSEGTNDISASTSWGGSGTGNGDQQVGTVSLQKSDATTGKALNGAEYQLADGTGYVIISNAETDENGQINIKNLPYGSYTLTEVKAPDGYLLNQNPIEFTIPDKDGNVDLKVSQTDKAIPGSVILTKSNAATKDPIAGATFELLDSTGKVIQSGLVTDSTGKLAIDDLPVGDYSLVETAAAPGYELDATPLNFTISLNQTTPLALEKFNTALDTTPDTGNAVLTKVDASDTNTVLPGAVYDLVDSTGAILQTGLTTDANGKITVSDLPTGTYSFVETKAPEGYQSSLQPISFTISKGETTQVEAKDTLIESDIPVTPVEPENPGTTPGTTPPTTNPENPSQPGNPGTTESPVTNPENPSQPESPGTNEPSVTNPESPSQPGNPGTTEPPVTTNPESPSQPESPGTNEPSVTNPESPSQPESPGTNEPSVTSPESPSQPESPSATEPVYPEIPGTENAEEAPSSSTPYPETPGTPSNTTSPSLKPSVSTSGTSNSTIPISGQSSYEKGTFPQTGNENGLFMMISGLFIALFVLLKYWIKRLSF</sequence>
<evidence type="ECO:0000259" key="9">
    <source>
        <dbReference type="Pfam" id="PF05737"/>
    </source>
</evidence>
<evidence type="ECO:0008006" key="14">
    <source>
        <dbReference type="Google" id="ProtNLM"/>
    </source>
</evidence>
<dbReference type="Pfam" id="PF05737">
    <property type="entry name" value="Collagen_bind"/>
    <property type="match status" value="1"/>
</dbReference>
<keyword evidence="3" id="KW-0134">Cell wall</keyword>
<feature type="compositionally biased region" description="Low complexity" evidence="7">
    <location>
        <begin position="37"/>
        <end position="82"/>
    </location>
</feature>
<dbReference type="PANTHER" id="PTHR36108">
    <property type="entry name" value="COLOSSIN-B-RELATED"/>
    <property type="match status" value="1"/>
</dbReference>
<feature type="region of interest" description="Disordered" evidence="7">
    <location>
        <begin position="337"/>
        <end position="360"/>
    </location>
</feature>
<evidence type="ECO:0000256" key="1">
    <source>
        <dbReference type="ARBA" id="ARBA00004168"/>
    </source>
</evidence>
<dbReference type="InterPro" id="IPR041033">
    <property type="entry name" value="SpaA_PFL_dom_1"/>
</dbReference>
<feature type="region of interest" description="Disordered" evidence="7">
    <location>
        <begin position="641"/>
        <end position="841"/>
    </location>
</feature>
<evidence type="ECO:0000256" key="8">
    <source>
        <dbReference type="SAM" id="Phobius"/>
    </source>
</evidence>
<evidence type="ECO:0000259" key="10">
    <source>
        <dbReference type="Pfam" id="PF17802"/>
    </source>
</evidence>
<dbReference type="Gene3D" id="2.60.40.740">
    <property type="match status" value="1"/>
</dbReference>
<keyword evidence="8" id="KW-0812">Transmembrane</keyword>
<dbReference type="RefSeq" id="WP_059074406.1">
    <property type="nucleotide sequence ID" value="NZ_CP049366.1"/>
</dbReference>
<dbReference type="Gene3D" id="2.60.40.10">
    <property type="entry name" value="Immunoglobulins"/>
    <property type="match status" value="3"/>
</dbReference>
<proteinExistence type="inferred from homology"/>
<feature type="compositionally biased region" description="Polar residues" evidence="7">
    <location>
        <begin position="815"/>
        <end position="841"/>
    </location>
</feature>
<dbReference type="Pfam" id="PF17961">
    <property type="entry name" value="Big_8"/>
    <property type="match status" value="1"/>
</dbReference>
<feature type="domain" description="Collagen binding" evidence="9">
    <location>
        <begin position="213"/>
        <end position="336"/>
    </location>
</feature>
<keyword evidence="13" id="KW-1185">Reference proteome</keyword>
<keyword evidence="6" id="KW-0572">Peptidoglycan-anchor</keyword>
<evidence type="ECO:0000256" key="4">
    <source>
        <dbReference type="ARBA" id="ARBA00022525"/>
    </source>
</evidence>
<keyword evidence="8" id="KW-0472">Membrane</keyword>
<feature type="domain" description="SpaA-like prealbumin fold" evidence="10">
    <location>
        <begin position="454"/>
        <end position="534"/>
    </location>
</feature>
<dbReference type="EMBL" id="CP049366">
    <property type="protein sequence ID" value="QMT83481.1"/>
    <property type="molecule type" value="Genomic_DNA"/>
</dbReference>
<feature type="domain" description="SpaA-like prealbumin fold" evidence="10">
    <location>
        <begin position="360"/>
        <end position="446"/>
    </location>
</feature>
<keyword evidence="4" id="KW-0964">Secreted</keyword>
<dbReference type="Gene3D" id="2.60.40.1280">
    <property type="match status" value="1"/>
</dbReference>
<dbReference type="SUPFAM" id="SSF49478">
    <property type="entry name" value="Cna protein B-type domain"/>
    <property type="match status" value="3"/>
</dbReference>
<keyword evidence="8" id="KW-1133">Transmembrane helix</keyword>
<dbReference type="InterPro" id="IPR013783">
    <property type="entry name" value="Ig-like_fold"/>
</dbReference>
<comment type="subcellular location">
    <subcellularLocation>
        <location evidence="1">Secreted</location>
        <location evidence="1">Cell wall</location>
        <topology evidence="1">Peptidoglycan-anchor</topology>
    </subcellularLocation>
</comment>
<dbReference type="SUPFAM" id="SSF49401">
    <property type="entry name" value="Bacterial adhesins"/>
    <property type="match status" value="2"/>
</dbReference>
<evidence type="ECO:0000256" key="7">
    <source>
        <dbReference type="SAM" id="MobiDB-lite"/>
    </source>
</evidence>
<feature type="domain" description="SDR-like Ig" evidence="11">
    <location>
        <begin position="113"/>
        <end position="196"/>
    </location>
</feature>
<dbReference type="InterPro" id="IPR008456">
    <property type="entry name" value="Collagen-bd_dom"/>
</dbReference>
<organism evidence="12 13">
    <name type="scientific">Companilactobacillus pabuli</name>
    <dbReference type="NCBI Taxonomy" id="2714036"/>
    <lineage>
        <taxon>Bacteria</taxon>
        <taxon>Bacillati</taxon>
        <taxon>Bacillota</taxon>
        <taxon>Bacilli</taxon>
        <taxon>Lactobacillales</taxon>
        <taxon>Lactobacillaceae</taxon>
        <taxon>Companilactobacillus</taxon>
    </lineage>
</organism>
<name>A0A7L7KUJ6_9LACO</name>
<dbReference type="GO" id="GO:0007155">
    <property type="term" value="P:cell adhesion"/>
    <property type="evidence" value="ECO:0007669"/>
    <property type="project" value="InterPro"/>
</dbReference>
<dbReference type="GO" id="GO:0005518">
    <property type="term" value="F:collagen binding"/>
    <property type="evidence" value="ECO:0007669"/>
    <property type="project" value="InterPro"/>
</dbReference>
<dbReference type="Proteomes" id="UP000514410">
    <property type="component" value="Chromosome"/>
</dbReference>
<evidence type="ECO:0000256" key="3">
    <source>
        <dbReference type="ARBA" id="ARBA00022512"/>
    </source>
</evidence>
<evidence type="ECO:0000313" key="12">
    <source>
        <dbReference type="EMBL" id="QMT83481.1"/>
    </source>
</evidence>
<accession>A0A7L7KUJ6</accession>
<reference evidence="12 13" key="1">
    <citation type="submission" date="2020-02" db="EMBL/GenBank/DDBJ databases">
        <title>Complete Genome Sequence of Lactobacillus sp. NFFJ11 Isolated from animal feed.</title>
        <authorList>
            <person name="Jung J.Y."/>
        </authorList>
    </citation>
    <scope>NUCLEOTIDE SEQUENCE [LARGE SCALE GENOMIC DNA]</scope>
    <source>
        <strain evidence="12 13">NFFJ11</strain>
    </source>
</reference>
<feature type="transmembrane region" description="Helical" evidence="8">
    <location>
        <begin position="851"/>
        <end position="870"/>
    </location>
</feature>
<keyword evidence="5" id="KW-0732">Signal</keyword>
<gene>
    <name evidence="12" type="ORF">G6534_01920</name>
</gene>
<dbReference type="AlphaFoldDB" id="A0A7L7KUJ6"/>
<protein>
    <recommendedName>
        <fullName evidence="14">LPXTG cell wall anchor domain-containing protein</fullName>
    </recommendedName>
</protein>